<feature type="compositionally biased region" description="Basic and acidic residues" evidence="2">
    <location>
        <begin position="16"/>
        <end position="28"/>
    </location>
</feature>
<sequence>MGECYLPGAAEGTATADRRPRLVPREKPAPVSCEPPGLDVAEPAETRLSDTEEEELPRRCPAALRCRQREQRRRVLRLATDKLTAVEDLRERDLRQATLLQNMAARLEAEAKAERAARAARQRGVRAYARTLGRSTTEAPLKFARRWEDEELFPAPKRARTDISSENTDPSLGPTLAPAPQEQVRFDEPPRGCGAAAGFTEFHMFHHLVPSLES</sequence>
<dbReference type="PROSITE" id="PS51053">
    <property type="entry name" value="SERTA"/>
    <property type="match status" value="1"/>
</dbReference>
<keyword evidence="1" id="KW-0175">Coiled coil</keyword>
<name>A0A6A4V6W1_AMPAM</name>
<reference evidence="4 5" key="1">
    <citation type="submission" date="2019-07" db="EMBL/GenBank/DDBJ databases">
        <title>Draft genome assembly of a fouling barnacle, Amphibalanus amphitrite (Darwin, 1854): The first reference genome for Thecostraca.</title>
        <authorList>
            <person name="Kim W."/>
        </authorList>
    </citation>
    <scope>NUCLEOTIDE SEQUENCE [LARGE SCALE GENOMIC DNA]</scope>
    <source>
        <strain evidence="4">SNU_AA5</strain>
        <tissue evidence="4">Soma without cirri and trophi</tissue>
    </source>
</reference>
<dbReference type="AlphaFoldDB" id="A0A6A4V6W1"/>
<evidence type="ECO:0000313" key="5">
    <source>
        <dbReference type="Proteomes" id="UP000440578"/>
    </source>
</evidence>
<evidence type="ECO:0000256" key="2">
    <source>
        <dbReference type="SAM" id="MobiDB-lite"/>
    </source>
</evidence>
<gene>
    <name evidence="4" type="ORF">FJT64_012714</name>
</gene>
<feature type="region of interest" description="Disordered" evidence="2">
    <location>
        <begin position="155"/>
        <end position="179"/>
    </location>
</feature>
<evidence type="ECO:0000259" key="3">
    <source>
        <dbReference type="PROSITE" id="PS51053"/>
    </source>
</evidence>
<feature type="region of interest" description="Disordered" evidence="2">
    <location>
        <begin position="1"/>
        <end position="56"/>
    </location>
</feature>
<keyword evidence="5" id="KW-1185">Reference proteome</keyword>
<dbReference type="EMBL" id="VIIS01002073">
    <property type="protein sequence ID" value="KAF0288909.1"/>
    <property type="molecule type" value="Genomic_DNA"/>
</dbReference>
<accession>A0A6A4V6W1</accession>
<feature type="coiled-coil region" evidence="1">
    <location>
        <begin position="90"/>
        <end position="117"/>
    </location>
</feature>
<protein>
    <recommendedName>
        <fullName evidence="3">SERTA domain-containing protein</fullName>
    </recommendedName>
</protein>
<dbReference type="InterPro" id="IPR009263">
    <property type="entry name" value="SERTA_dom"/>
</dbReference>
<dbReference type="OrthoDB" id="6400605at2759"/>
<evidence type="ECO:0000313" key="4">
    <source>
        <dbReference type="EMBL" id="KAF0288909.1"/>
    </source>
</evidence>
<feature type="domain" description="SERTA" evidence="3">
    <location>
        <begin position="68"/>
        <end position="115"/>
    </location>
</feature>
<comment type="caution">
    <text evidence="4">The sequence shown here is derived from an EMBL/GenBank/DDBJ whole genome shotgun (WGS) entry which is preliminary data.</text>
</comment>
<dbReference type="Proteomes" id="UP000440578">
    <property type="component" value="Unassembled WGS sequence"/>
</dbReference>
<evidence type="ECO:0000256" key="1">
    <source>
        <dbReference type="SAM" id="Coils"/>
    </source>
</evidence>
<organism evidence="4 5">
    <name type="scientific">Amphibalanus amphitrite</name>
    <name type="common">Striped barnacle</name>
    <name type="synonym">Balanus amphitrite</name>
    <dbReference type="NCBI Taxonomy" id="1232801"/>
    <lineage>
        <taxon>Eukaryota</taxon>
        <taxon>Metazoa</taxon>
        <taxon>Ecdysozoa</taxon>
        <taxon>Arthropoda</taxon>
        <taxon>Crustacea</taxon>
        <taxon>Multicrustacea</taxon>
        <taxon>Cirripedia</taxon>
        <taxon>Thoracica</taxon>
        <taxon>Thoracicalcarea</taxon>
        <taxon>Balanomorpha</taxon>
        <taxon>Balanoidea</taxon>
        <taxon>Balanidae</taxon>
        <taxon>Amphibalaninae</taxon>
        <taxon>Amphibalanus</taxon>
    </lineage>
</organism>
<proteinExistence type="predicted"/>